<comment type="caution">
    <text evidence="1">The sequence shown here is derived from an EMBL/GenBank/DDBJ whole genome shotgun (WGS) entry which is preliminary data.</text>
</comment>
<organism evidence="1">
    <name type="scientific">marine sediment metagenome</name>
    <dbReference type="NCBI Taxonomy" id="412755"/>
    <lineage>
        <taxon>unclassified sequences</taxon>
        <taxon>metagenomes</taxon>
        <taxon>ecological metagenomes</taxon>
    </lineage>
</organism>
<gene>
    <name evidence="1" type="ORF">LCGC14_1586300</name>
</gene>
<dbReference type="EMBL" id="LAZR01012544">
    <property type="protein sequence ID" value="KKM26290.1"/>
    <property type="molecule type" value="Genomic_DNA"/>
</dbReference>
<accession>A0A0F9LFQ0</accession>
<protein>
    <submittedName>
        <fullName evidence="1">Uncharacterized protein</fullName>
    </submittedName>
</protein>
<reference evidence="1" key="1">
    <citation type="journal article" date="2015" name="Nature">
        <title>Complex archaea that bridge the gap between prokaryotes and eukaryotes.</title>
        <authorList>
            <person name="Spang A."/>
            <person name="Saw J.H."/>
            <person name="Jorgensen S.L."/>
            <person name="Zaremba-Niedzwiedzka K."/>
            <person name="Martijn J."/>
            <person name="Lind A.E."/>
            <person name="van Eijk R."/>
            <person name="Schleper C."/>
            <person name="Guy L."/>
            <person name="Ettema T.J."/>
        </authorList>
    </citation>
    <scope>NUCLEOTIDE SEQUENCE</scope>
</reference>
<evidence type="ECO:0000313" key="1">
    <source>
        <dbReference type="EMBL" id="KKM26290.1"/>
    </source>
</evidence>
<proteinExistence type="predicted"/>
<name>A0A0F9LFQ0_9ZZZZ</name>
<dbReference type="AlphaFoldDB" id="A0A0F9LFQ0"/>
<sequence>MEINNIIGNEIIKKRNVFQGGYSLMSFFEIRERKKRNIKNTKNGRKIRTPILETITFGN</sequence>